<dbReference type="Proteomes" id="UP000515981">
    <property type="component" value="Chromosome"/>
</dbReference>
<evidence type="ECO:0000313" key="4">
    <source>
        <dbReference type="EMBL" id="QNM02506.1"/>
    </source>
</evidence>
<keyword evidence="2" id="KW-1133">Transmembrane helix</keyword>
<feature type="signal peptide" evidence="3">
    <location>
        <begin position="1"/>
        <end position="29"/>
    </location>
</feature>
<feature type="transmembrane region" description="Helical" evidence="2">
    <location>
        <begin position="289"/>
        <end position="310"/>
    </location>
</feature>
<evidence type="ECO:0000256" key="2">
    <source>
        <dbReference type="SAM" id="Phobius"/>
    </source>
</evidence>
<proteinExistence type="predicted"/>
<evidence type="ECO:0000313" key="5">
    <source>
        <dbReference type="Proteomes" id="UP000515981"/>
    </source>
</evidence>
<dbReference type="KEGG" id="ssun:H9Q77_15960"/>
<name>A0A7G9FVC4_9FIRM</name>
<protein>
    <recommendedName>
        <fullName evidence="6">Prealbumin-like fold domain-containing protein</fullName>
    </recommendedName>
</protein>
<organism evidence="4 5">
    <name type="scientific">Simiaoa sunii</name>
    <dbReference type="NCBI Taxonomy" id="2763672"/>
    <lineage>
        <taxon>Bacteria</taxon>
        <taxon>Bacillati</taxon>
        <taxon>Bacillota</taxon>
        <taxon>Clostridia</taxon>
        <taxon>Lachnospirales</taxon>
        <taxon>Lachnospiraceae</taxon>
        <taxon>Simiaoa</taxon>
    </lineage>
</organism>
<accession>A0A7G9FVC4</accession>
<keyword evidence="2" id="KW-0812">Transmembrane</keyword>
<gene>
    <name evidence="4" type="ORF">H9Q77_15960</name>
</gene>
<keyword evidence="2" id="KW-0472">Membrane</keyword>
<keyword evidence="3" id="KW-0732">Signal</keyword>
<evidence type="ECO:0000256" key="1">
    <source>
        <dbReference type="SAM" id="MobiDB-lite"/>
    </source>
</evidence>
<reference evidence="4 5" key="1">
    <citation type="submission" date="2020-08" db="EMBL/GenBank/DDBJ databases">
        <authorList>
            <person name="Liu C."/>
            <person name="Sun Q."/>
        </authorList>
    </citation>
    <scope>NUCLEOTIDE SEQUENCE [LARGE SCALE GENOMIC DNA]</scope>
    <source>
        <strain evidence="4 5">NSJ-8</strain>
    </source>
</reference>
<dbReference type="RefSeq" id="WP_249326225.1">
    <property type="nucleotide sequence ID" value="NZ_CP060633.1"/>
</dbReference>
<feature type="region of interest" description="Disordered" evidence="1">
    <location>
        <begin position="257"/>
        <end position="282"/>
    </location>
</feature>
<keyword evidence="5" id="KW-1185">Reference proteome</keyword>
<dbReference type="AlphaFoldDB" id="A0A7G9FVC4"/>
<dbReference type="EMBL" id="CP060633">
    <property type="protein sequence ID" value="QNM02506.1"/>
    <property type="molecule type" value="Genomic_DNA"/>
</dbReference>
<sequence>MRTLFRAKRKIKWIMAMLVIGMLSGKAEAAELNTTEVEEAGDESGYEFPGLSIRIGEMKDGLFVRDYYEEAGIIFKELAGEERKTAFGIRDEVRKLSSLTPEMESAGYIIDTNTGLALSPVDYVNMYGGDAGENAKTPAPVDENTRFGFVTFAAAVEDVIHEPCFVGIKDENGGYQEIDLYEANGFTTLQQLPVGTYTITEGGITADFTGKYPLKYKENTFEITENCSIIVPLAIGDVDIPGQKIEEMPEPTQTLEATGSLEATQNTSVEQSDIQENENNEKGSATNNAFGLMCGIAIIIIGGIAAYVIYNKKK</sequence>
<feature type="compositionally biased region" description="Polar residues" evidence="1">
    <location>
        <begin position="257"/>
        <end position="272"/>
    </location>
</feature>
<evidence type="ECO:0008006" key="6">
    <source>
        <dbReference type="Google" id="ProtNLM"/>
    </source>
</evidence>
<evidence type="ECO:0000256" key="3">
    <source>
        <dbReference type="SAM" id="SignalP"/>
    </source>
</evidence>
<feature type="chain" id="PRO_5028983528" description="Prealbumin-like fold domain-containing protein" evidence="3">
    <location>
        <begin position="30"/>
        <end position="314"/>
    </location>
</feature>